<evidence type="ECO:0000259" key="8">
    <source>
        <dbReference type="PROSITE" id="PS51999"/>
    </source>
</evidence>
<feature type="region of interest" description="Disordered" evidence="5">
    <location>
        <begin position="540"/>
        <end position="559"/>
    </location>
</feature>
<feature type="compositionally biased region" description="Gly residues" evidence="5">
    <location>
        <begin position="25"/>
        <end position="37"/>
    </location>
</feature>
<dbReference type="PROSITE" id="PS50158">
    <property type="entry name" value="ZF_CCHC"/>
    <property type="match status" value="1"/>
</dbReference>
<feature type="domain" description="GRF-type" evidence="8">
    <location>
        <begin position="720"/>
        <end position="759"/>
    </location>
</feature>
<feature type="region of interest" description="Disordered" evidence="5">
    <location>
        <begin position="1590"/>
        <end position="1610"/>
    </location>
</feature>
<dbReference type="SMART" id="SM00343">
    <property type="entry name" value="ZnF_C2HC"/>
    <property type="match status" value="1"/>
</dbReference>
<keyword evidence="3" id="KW-0862">Zinc</keyword>
<dbReference type="InterPro" id="IPR001878">
    <property type="entry name" value="Znf_CCHC"/>
</dbReference>
<keyword evidence="1" id="KW-0479">Metal-binding</keyword>
<evidence type="ECO:0000256" key="5">
    <source>
        <dbReference type="SAM" id="MobiDB-lite"/>
    </source>
</evidence>
<dbReference type="OMA" id="AHYLMED"/>
<feature type="compositionally biased region" description="Acidic residues" evidence="5">
    <location>
        <begin position="951"/>
        <end position="974"/>
    </location>
</feature>
<feature type="region of interest" description="Disordered" evidence="5">
    <location>
        <begin position="1818"/>
        <end position="1844"/>
    </location>
</feature>
<sequence length="1880" mass="210073">MEPIAGKGDQPAQDAPEEPTPLFFGGKGQGGGGGGGFDLKNKDPPPPYDGTDPGRTYKRWLREWKIWSNDTDFPEKSWETKLLRELKGDAKEAIDSLEVDDIVGPAGHLNILAKLDETFKPHMEQTMPRAFETAIYGKYRTREESFLKYISRVKAQFKDLSDEGVNLGENAKGYILFRSAQLEESDRNKLETWTEGCYDFNIVNKALLKLDKVQVKPRGPKQYYQEDFYEYEPDDGNVFYEGEDYDDYDAEQDEDENFVYMTLDEMKDTYTEEEINEIFASYQEMRKNIADKKLGRGFFQPKTGGGGKGKDKGFKGGKFKGKGGNGKGKGGDKDKDKEKMRVHVELLKLRTKCARCGQVGHWAKECQNRADSRGAATATTTSSPGFTGLSRGATTTTSSPGFTGLSVSTTPIRSSPADFFYSGGDVKVIGVVEIPLGLAGTNGLVEFTVVSNDVPALLPVSLLRHLRSSIDLEHMSMHIKTLNAITGQTTSKSIKMNSYPTGHCAIDVLQFDPESGWTLPAIAETSERCSTQFRCTSSTAAVSGPRDGEHLREGRSTPQRTCSTFASFPEAEGFDMGTMARRARQGVHGAGLRQVGRALAMLAAVTSTAAACSGLGLNQGQAHAIGEAHRDRQRDWRQAAPTDEVQQASNRGSSDMRASSYELPHLRERLAKRSVACQLCNCRWESHGETAAASASSTQAPAPEAKARPQATPGQPVPVCQCKLAGKMFKVNKPGPTLGRHFYKCPRHVCKWFAWDPTEVETLLQEHMRTQAPQGAGYMTGEQTRQYEVYQEQVRQYLLQQQEQQEDEWEEVEMEAVGFYKRQADVWQFYEGELLPVWNPGDEVSAAFVSCQSFVNETFFEDQDTHLPRSVRRKLNKVMQKESPSSAQQRDRQIRLQIVSSKGKVIEDKSLAKHNLDVTKLLLRHQGDVGATFRLWHSDERMSENFPAMDSGDEEEPEVPDVQEEDEEEPEVPDVQEKAAEDEAEAGDLSQSEIAMITKLHQNMGHPRTAQSLRTLKLGKAKAKFIKYVRTGFKCDICAAKVRPKPARTSAVVRNFEPNQTIGVDLIFLDGAELSKPKRPMLNIVDFGTSFQLTTFVEDKRPETVWKAFSQTWLKIFGPSMIMIVDGGKEFAILFVERASAAGMLIYLTGTKRPWQNGKTERHGAIFKMHLQVARETFEPENDEELEIMADECVAAKNRLSNRSGFSPIQRQIGHSPRLPANITSDDVLEPELAASAAMSRSLQMQRVAMETFLRCDAQDRMTRAARSRNRLWVEFVPAELVYVWRVARVRKTRGVERELAPRVSKARWVGPGTVIIADGANVWISMQGELWKASREQLRHATNTEVQADDMMSGEYQNLRDELYRKAKTTYKDVSGEEAPDAEGDVELPEQDGRAQDADEEPASEADDGGRVPAGEALPERCSTGRDVRPRLIAPAEVPLLPAPVNDDEFSDVELEPPAPFPEEEVQRSISMANRLDDIRAEPMRHPARNEGRFEPYFQDDGGTYFFYLADEISGDDILCETFPSAGEVKENTITDWKSWTASDTKEWTRVEATGAVILHDVATSRKIRKQLEKDGKLDRIIPSRVVRRMKPGDQPGEPATEKSRWCVGGHKDPDYMSLERHSPSASEEELMVVLQAGASHQMPGYVIDLQNAFMQSDKLEREAGTLYAKPPAGVGLPGVDSEQLIEIKAEVYGLGDASRHWRNSMIPELEKLGYIKSKLAPTTFRLHSDSGQLQGLIVVEIDDLFTVGHEEHKARLDQLSKRFKFGKYRSIHGESDGTSFNGRRIRQKLDYGFEVDMSKFVKARLSTVNLPKAARAHPVHLQTPARSLKADQSRADYSGQRVSDGQTLQAVEALQKRPDLNLKIHPIPLCDLRLGCVS</sequence>
<name>A0A813H7Q0_POLGL</name>
<feature type="compositionally biased region" description="Polar residues" evidence="5">
    <location>
        <begin position="644"/>
        <end position="657"/>
    </location>
</feature>
<feature type="domain" description="Integrase catalytic" evidence="7">
    <location>
        <begin position="1054"/>
        <end position="1216"/>
    </location>
</feature>
<evidence type="ECO:0008006" key="11">
    <source>
        <dbReference type="Google" id="ProtNLM"/>
    </source>
</evidence>
<evidence type="ECO:0000256" key="2">
    <source>
        <dbReference type="ARBA" id="ARBA00022771"/>
    </source>
</evidence>
<dbReference type="Pfam" id="PF07727">
    <property type="entry name" value="RVT_2"/>
    <property type="match status" value="1"/>
</dbReference>
<dbReference type="OrthoDB" id="439192at2759"/>
<gene>
    <name evidence="9" type="ORF">PGLA1383_LOCUS49496</name>
</gene>
<evidence type="ECO:0000256" key="4">
    <source>
        <dbReference type="PROSITE-ProRule" id="PRU00047"/>
    </source>
</evidence>
<feature type="compositionally biased region" description="Basic and acidic residues" evidence="5">
    <location>
        <begin position="1601"/>
        <end position="1610"/>
    </location>
</feature>
<evidence type="ECO:0000256" key="1">
    <source>
        <dbReference type="ARBA" id="ARBA00022723"/>
    </source>
</evidence>
<feature type="region of interest" description="Disordered" evidence="5">
    <location>
        <begin position="1"/>
        <end position="54"/>
    </location>
</feature>
<dbReference type="GO" id="GO:0015074">
    <property type="term" value="P:DNA integration"/>
    <property type="evidence" value="ECO:0007669"/>
    <property type="project" value="InterPro"/>
</dbReference>
<dbReference type="InterPro" id="IPR010666">
    <property type="entry name" value="Znf_GRF"/>
</dbReference>
<dbReference type="PROSITE" id="PS51999">
    <property type="entry name" value="ZF_GRF"/>
    <property type="match status" value="1"/>
</dbReference>
<feature type="compositionally biased region" description="Acidic residues" evidence="5">
    <location>
        <begin position="1377"/>
        <end position="1391"/>
    </location>
</feature>
<dbReference type="SUPFAM" id="SSF57756">
    <property type="entry name" value="Retrovirus zinc finger-like domains"/>
    <property type="match status" value="1"/>
</dbReference>
<dbReference type="GO" id="GO:0008270">
    <property type="term" value="F:zinc ion binding"/>
    <property type="evidence" value="ECO:0007669"/>
    <property type="project" value="UniProtKB-KW"/>
</dbReference>
<evidence type="ECO:0000313" key="10">
    <source>
        <dbReference type="Proteomes" id="UP000654075"/>
    </source>
</evidence>
<feature type="region of interest" description="Disordered" evidence="5">
    <location>
        <begin position="368"/>
        <end position="407"/>
    </location>
</feature>
<feature type="region of interest" description="Disordered" evidence="5">
    <location>
        <begin position="944"/>
        <end position="989"/>
    </location>
</feature>
<feature type="compositionally biased region" description="Low complexity" evidence="5">
    <location>
        <begin position="693"/>
        <end position="704"/>
    </location>
</feature>
<keyword evidence="2 4" id="KW-0863">Zinc-finger</keyword>
<feature type="region of interest" description="Disordered" evidence="5">
    <location>
        <begin position="1373"/>
        <end position="1425"/>
    </location>
</feature>
<dbReference type="Pfam" id="PF00098">
    <property type="entry name" value="zf-CCHC"/>
    <property type="match status" value="1"/>
</dbReference>
<dbReference type="EMBL" id="CAJNNV010030828">
    <property type="protein sequence ID" value="CAE8633673.1"/>
    <property type="molecule type" value="Genomic_DNA"/>
</dbReference>
<comment type="caution">
    <text evidence="9">The sequence shown here is derived from an EMBL/GenBank/DDBJ whole genome shotgun (WGS) entry which is preliminary data.</text>
</comment>
<feature type="region of interest" description="Disordered" evidence="5">
    <location>
        <begin position="624"/>
        <end position="659"/>
    </location>
</feature>
<keyword evidence="10" id="KW-1185">Reference proteome</keyword>
<evidence type="ECO:0000259" key="7">
    <source>
        <dbReference type="PROSITE" id="PS50994"/>
    </source>
</evidence>
<dbReference type="InterPro" id="IPR036875">
    <property type="entry name" value="Znf_CCHC_sf"/>
</dbReference>
<dbReference type="SUPFAM" id="SSF53098">
    <property type="entry name" value="Ribonuclease H-like"/>
    <property type="match status" value="1"/>
</dbReference>
<feature type="compositionally biased region" description="Acidic residues" evidence="5">
    <location>
        <begin position="1399"/>
        <end position="1408"/>
    </location>
</feature>
<feature type="region of interest" description="Disordered" evidence="5">
    <location>
        <begin position="693"/>
        <end position="715"/>
    </location>
</feature>
<feature type="region of interest" description="Disordered" evidence="5">
    <location>
        <begin position="300"/>
        <end position="337"/>
    </location>
</feature>
<dbReference type="Proteomes" id="UP000654075">
    <property type="component" value="Unassembled WGS sequence"/>
</dbReference>
<accession>A0A813H7Q0</accession>
<dbReference type="InterPro" id="IPR001584">
    <property type="entry name" value="Integrase_cat-core"/>
</dbReference>
<dbReference type="InterPro" id="IPR012337">
    <property type="entry name" value="RNaseH-like_sf"/>
</dbReference>
<evidence type="ECO:0000259" key="6">
    <source>
        <dbReference type="PROSITE" id="PS50158"/>
    </source>
</evidence>
<dbReference type="InterPro" id="IPR013103">
    <property type="entry name" value="RVT_2"/>
</dbReference>
<dbReference type="GO" id="GO:0003676">
    <property type="term" value="F:nucleic acid binding"/>
    <property type="evidence" value="ECO:0007669"/>
    <property type="project" value="InterPro"/>
</dbReference>
<evidence type="ECO:0000313" key="9">
    <source>
        <dbReference type="EMBL" id="CAE8633673.1"/>
    </source>
</evidence>
<protein>
    <recommendedName>
        <fullName evidence="11">Copia protein</fullName>
    </recommendedName>
</protein>
<feature type="domain" description="CCHC-type" evidence="6">
    <location>
        <begin position="352"/>
        <end position="368"/>
    </location>
</feature>
<dbReference type="Gene3D" id="4.10.60.10">
    <property type="entry name" value="Zinc finger, CCHC-type"/>
    <property type="match status" value="1"/>
</dbReference>
<reference evidence="9" key="1">
    <citation type="submission" date="2021-02" db="EMBL/GenBank/DDBJ databases">
        <authorList>
            <person name="Dougan E. K."/>
            <person name="Rhodes N."/>
            <person name="Thang M."/>
            <person name="Chan C."/>
        </authorList>
    </citation>
    <scope>NUCLEOTIDE SEQUENCE</scope>
</reference>
<dbReference type="InterPro" id="IPR036397">
    <property type="entry name" value="RNaseH_sf"/>
</dbReference>
<dbReference type="PROSITE" id="PS50994">
    <property type="entry name" value="INTEGRASE"/>
    <property type="match status" value="1"/>
</dbReference>
<proteinExistence type="predicted"/>
<feature type="compositionally biased region" description="Polar residues" evidence="5">
    <location>
        <begin position="392"/>
        <end position="407"/>
    </location>
</feature>
<organism evidence="9 10">
    <name type="scientific">Polarella glacialis</name>
    <name type="common">Dinoflagellate</name>
    <dbReference type="NCBI Taxonomy" id="89957"/>
    <lineage>
        <taxon>Eukaryota</taxon>
        <taxon>Sar</taxon>
        <taxon>Alveolata</taxon>
        <taxon>Dinophyceae</taxon>
        <taxon>Suessiales</taxon>
        <taxon>Suessiaceae</taxon>
        <taxon>Polarella</taxon>
    </lineage>
</organism>
<feature type="compositionally biased region" description="Basic and acidic residues" evidence="5">
    <location>
        <begin position="626"/>
        <end position="637"/>
    </location>
</feature>
<dbReference type="Gene3D" id="3.30.420.10">
    <property type="entry name" value="Ribonuclease H-like superfamily/Ribonuclease H"/>
    <property type="match status" value="1"/>
</dbReference>
<feature type="compositionally biased region" description="Basic and acidic residues" evidence="5">
    <location>
        <begin position="546"/>
        <end position="555"/>
    </location>
</feature>
<feature type="non-terminal residue" evidence="9">
    <location>
        <position position="1880"/>
    </location>
</feature>
<evidence type="ECO:0000256" key="3">
    <source>
        <dbReference type="ARBA" id="ARBA00022833"/>
    </source>
</evidence>